<dbReference type="PANTHER" id="PTHR37816">
    <property type="entry name" value="YALI0E33011P"/>
    <property type="match status" value="1"/>
</dbReference>
<keyword evidence="1" id="KW-0418">Kinase</keyword>
<reference evidence="1 2" key="1">
    <citation type="submission" date="2016-11" db="EMBL/GenBank/DDBJ databases">
        <authorList>
            <person name="Jaros S."/>
            <person name="Januszkiewicz K."/>
            <person name="Wedrychowicz H."/>
        </authorList>
    </citation>
    <scope>NUCLEOTIDE SEQUENCE [LARGE SCALE GENOMIC DNA]</scope>
    <source>
        <strain evidence="1 2">DSM 6191</strain>
    </source>
</reference>
<dbReference type="InterPro" id="IPR027417">
    <property type="entry name" value="P-loop_NTPase"/>
</dbReference>
<dbReference type="SUPFAM" id="SSF52540">
    <property type="entry name" value="P-loop containing nucleoside triphosphate hydrolases"/>
    <property type="match status" value="1"/>
</dbReference>
<name>A0A1M6CYH7_9CLOT</name>
<dbReference type="AlphaFoldDB" id="A0A1M6CYH7"/>
<evidence type="ECO:0000313" key="1">
    <source>
        <dbReference type="EMBL" id="SHI66020.1"/>
    </source>
</evidence>
<dbReference type="Gene3D" id="3.40.50.300">
    <property type="entry name" value="P-loop containing nucleotide triphosphate hydrolases"/>
    <property type="match status" value="1"/>
</dbReference>
<dbReference type="InterPro" id="IPR052922">
    <property type="entry name" value="Cytidylate_Kinase-2"/>
</dbReference>
<organism evidence="1 2">
    <name type="scientific">Clostridium intestinale DSM 6191</name>
    <dbReference type="NCBI Taxonomy" id="1121320"/>
    <lineage>
        <taxon>Bacteria</taxon>
        <taxon>Bacillati</taxon>
        <taxon>Bacillota</taxon>
        <taxon>Clostridia</taxon>
        <taxon>Eubacteriales</taxon>
        <taxon>Clostridiaceae</taxon>
        <taxon>Clostridium</taxon>
    </lineage>
</organism>
<sequence>MQRIWITGSSGSGKTTLANIIGSKLNIPVYHNDKIFWLDNWQQRPVSEQINIAKGISEKDMWIYEGNRFNYYKKDGRYNRCDTIIFLEINRFTCLYRFVRRYLKYRGTQRPDITEGCIEKIDVDIVKYILFDYPKRKNERQKLFNEAKKDKKNVVILSGKKSINKWLKTL</sequence>
<gene>
    <name evidence="1" type="ORF">SAMN02745941_04154</name>
</gene>
<dbReference type="Proteomes" id="UP000184241">
    <property type="component" value="Unassembled WGS sequence"/>
</dbReference>
<protein>
    <submittedName>
        <fullName evidence="1">Adenylate kinase</fullName>
    </submittedName>
</protein>
<dbReference type="RefSeq" id="WP_073022476.1">
    <property type="nucleotide sequence ID" value="NZ_FQXU01000017.1"/>
</dbReference>
<dbReference type="EMBL" id="FQXU01000017">
    <property type="protein sequence ID" value="SHI66020.1"/>
    <property type="molecule type" value="Genomic_DNA"/>
</dbReference>
<evidence type="ECO:0000313" key="2">
    <source>
        <dbReference type="Proteomes" id="UP000184241"/>
    </source>
</evidence>
<dbReference type="GO" id="GO:0016301">
    <property type="term" value="F:kinase activity"/>
    <property type="evidence" value="ECO:0007669"/>
    <property type="project" value="UniProtKB-KW"/>
</dbReference>
<keyword evidence="1" id="KW-0808">Transferase</keyword>
<accession>A0A1M6CYH7</accession>
<dbReference type="PANTHER" id="PTHR37816:SF3">
    <property type="entry name" value="MODULATES DNA TOPOLOGY"/>
    <property type="match status" value="1"/>
</dbReference>
<proteinExistence type="predicted"/>